<feature type="non-terminal residue" evidence="2">
    <location>
        <position position="1"/>
    </location>
</feature>
<dbReference type="EMBL" id="CAJNNV010027581">
    <property type="protein sequence ID" value="CAE8620766.1"/>
    <property type="molecule type" value="Genomic_DNA"/>
</dbReference>
<accession>A0A813G950</accession>
<feature type="compositionally biased region" description="Acidic residues" evidence="1">
    <location>
        <begin position="107"/>
        <end position="124"/>
    </location>
</feature>
<comment type="caution">
    <text evidence="2">The sequence shown here is derived from an EMBL/GenBank/DDBJ whole genome shotgun (WGS) entry which is preliminary data.</text>
</comment>
<keyword evidence="3" id="KW-1185">Reference proteome</keyword>
<protein>
    <submittedName>
        <fullName evidence="2">Uncharacterized protein</fullName>
    </submittedName>
</protein>
<dbReference type="Proteomes" id="UP000654075">
    <property type="component" value="Unassembled WGS sequence"/>
</dbReference>
<proteinExistence type="predicted"/>
<reference evidence="2" key="1">
    <citation type="submission" date="2021-02" db="EMBL/GenBank/DDBJ databases">
        <authorList>
            <person name="Dougan E. K."/>
            <person name="Rhodes N."/>
            <person name="Thang M."/>
            <person name="Chan C."/>
        </authorList>
    </citation>
    <scope>NUCLEOTIDE SEQUENCE</scope>
</reference>
<feature type="region of interest" description="Disordered" evidence="1">
    <location>
        <begin position="107"/>
        <end position="147"/>
    </location>
</feature>
<evidence type="ECO:0000313" key="3">
    <source>
        <dbReference type="Proteomes" id="UP000654075"/>
    </source>
</evidence>
<gene>
    <name evidence="2" type="ORF">PGLA1383_LOCUS38301</name>
</gene>
<evidence type="ECO:0000313" key="2">
    <source>
        <dbReference type="EMBL" id="CAE8620766.1"/>
    </source>
</evidence>
<feature type="non-terminal residue" evidence="2">
    <location>
        <position position="147"/>
    </location>
</feature>
<name>A0A813G950_POLGL</name>
<evidence type="ECO:0000256" key="1">
    <source>
        <dbReference type="SAM" id="MobiDB-lite"/>
    </source>
</evidence>
<organism evidence="2 3">
    <name type="scientific">Polarella glacialis</name>
    <name type="common">Dinoflagellate</name>
    <dbReference type="NCBI Taxonomy" id="89957"/>
    <lineage>
        <taxon>Eukaryota</taxon>
        <taxon>Sar</taxon>
        <taxon>Alveolata</taxon>
        <taxon>Dinophyceae</taxon>
        <taxon>Suessiales</taxon>
        <taxon>Suessiaceae</taxon>
        <taxon>Polarella</taxon>
    </lineage>
</organism>
<sequence length="147" mass="16005">ALLRVQLLAKEVIMQSVLKAVFFVQDLALAAAAANSVAETATWEELQDEGLDPYQPEDELDQLGVAEGMEDLLFQDQYLEQEGCEQDILLIEDNMFCADELPQEEDFGYSLGEVEEPLGAEDSEDLAKSAKAPGPPSVPSAKAASKR</sequence>
<dbReference type="AlphaFoldDB" id="A0A813G950"/>